<evidence type="ECO:0000256" key="6">
    <source>
        <dbReference type="ARBA" id="ARBA00047804"/>
    </source>
</evidence>
<comment type="caution">
    <text evidence="8">The sequence shown here is derived from an EMBL/GenBank/DDBJ whole genome shotgun (WGS) entry which is preliminary data.</text>
</comment>
<dbReference type="PANTHER" id="PTHR13871">
    <property type="entry name" value="THIOREDOXIN"/>
    <property type="match status" value="1"/>
</dbReference>
<evidence type="ECO:0000256" key="5">
    <source>
        <dbReference type="ARBA" id="ARBA00047388"/>
    </source>
</evidence>
<sequence length="546" mass="62969">MPMPSLEDVAKKEEEDFKKLAGGIWSIKPVALNVSPGDMFPLEYIFLNDPEPSVAKNFEERCGDKYVCIFLLPMSARHTQSSFLDAMILKEVYEHIQSSGGEFEQNLRIDLCTPFPHVNTRDDVCLERIARIIGLPEETTYVIIDRSKVRKVVSVFDNDFLHWHGAEAYPFTPEKIQQLALDDKALLCCKYDLRVLLSTHVRDFVISNDCTKVPISDLQKKTVCLLFYEDNLECKKRTEELRQVYETRKDFEVVVVFALTFGHDTKHLVGAQGSFRSELKFWKVFSNMPWLALPFDDPKCRQLWRIFNRTKINNDSNAPKLIIINSNVKYFAENGFHVLEKTRFENYPFTGKKVVQTALAVRGMKLSSVLGRDVELLRNEIIYGGREHWGEGQEKYTISELFGASIVFLFIAVPGFSEFLSELKFYHSSGCQTISRFEVVYISMTESSPSVDPYMLVSPSYETKKKHLMPLFTHFFREEMIQDAEEKKFTLALVTFGPFGHYFKQGIISTTSSGDASQLFVDTFPFMDDFDKEFYKSQHIKLKGNI</sequence>
<dbReference type="InterPro" id="IPR012336">
    <property type="entry name" value="Thioredoxin-like_fold"/>
</dbReference>
<reference evidence="8" key="1">
    <citation type="submission" date="2023-02" db="EMBL/GenBank/DDBJ databases">
        <title>Genome of toxic invasive species Heracleum sosnowskyi carries increased number of genes despite the absence of recent whole-genome duplications.</title>
        <authorList>
            <person name="Schelkunov M."/>
            <person name="Shtratnikova V."/>
            <person name="Makarenko M."/>
            <person name="Klepikova A."/>
            <person name="Omelchenko D."/>
            <person name="Novikova G."/>
            <person name="Obukhova E."/>
            <person name="Bogdanov V."/>
            <person name="Penin A."/>
            <person name="Logacheva M."/>
        </authorList>
    </citation>
    <scope>NUCLEOTIDE SEQUENCE</scope>
    <source>
        <strain evidence="8">Hsosn_3</strain>
        <tissue evidence="8">Leaf</tissue>
    </source>
</reference>
<dbReference type="InterPro" id="IPR052259">
    <property type="entry name" value="Nucleoredoxin-like"/>
</dbReference>
<comment type="catalytic activity">
    <reaction evidence="6">
        <text>[protein]-dithiol + NADP(+) = [protein]-disulfide + NADPH + H(+)</text>
        <dbReference type="Rhea" id="RHEA:18753"/>
        <dbReference type="Rhea" id="RHEA-COMP:10593"/>
        <dbReference type="Rhea" id="RHEA-COMP:10594"/>
        <dbReference type="ChEBI" id="CHEBI:15378"/>
        <dbReference type="ChEBI" id="CHEBI:29950"/>
        <dbReference type="ChEBI" id="CHEBI:50058"/>
        <dbReference type="ChEBI" id="CHEBI:57783"/>
        <dbReference type="ChEBI" id="CHEBI:58349"/>
        <dbReference type="EC" id="1.8.1.8"/>
    </reaction>
</comment>
<feature type="domain" description="Thioredoxin-like fold" evidence="7">
    <location>
        <begin position="221"/>
        <end position="328"/>
    </location>
</feature>
<dbReference type="AlphaFoldDB" id="A0AAD8HHR1"/>
<dbReference type="Pfam" id="PF13905">
    <property type="entry name" value="Thioredoxin_8"/>
    <property type="match status" value="1"/>
</dbReference>
<keyword evidence="3" id="KW-0560">Oxidoreductase</keyword>
<evidence type="ECO:0000313" key="8">
    <source>
        <dbReference type="EMBL" id="KAK1367537.1"/>
    </source>
</evidence>
<proteinExistence type="predicted"/>
<dbReference type="EMBL" id="JAUIZM010000008">
    <property type="protein sequence ID" value="KAK1367537.1"/>
    <property type="molecule type" value="Genomic_DNA"/>
</dbReference>
<evidence type="ECO:0000256" key="2">
    <source>
        <dbReference type="ARBA" id="ARBA00022737"/>
    </source>
</evidence>
<evidence type="ECO:0000259" key="7">
    <source>
        <dbReference type="Pfam" id="PF13905"/>
    </source>
</evidence>
<comment type="catalytic activity">
    <reaction evidence="5">
        <text>[protein]-dithiol + NAD(+) = [protein]-disulfide + NADH + H(+)</text>
        <dbReference type="Rhea" id="RHEA:18749"/>
        <dbReference type="Rhea" id="RHEA-COMP:10593"/>
        <dbReference type="Rhea" id="RHEA-COMP:10594"/>
        <dbReference type="ChEBI" id="CHEBI:15378"/>
        <dbReference type="ChEBI" id="CHEBI:29950"/>
        <dbReference type="ChEBI" id="CHEBI:50058"/>
        <dbReference type="ChEBI" id="CHEBI:57540"/>
        <dbReference type="ChEBI" id="CHEBI:57945"/>
        <dbReference type="EC" id="1.8.1.8"/>
    </reaction>
</comment>
<gene>
    <name evidence="8" type="ORF">POM88_033629</name>
</gene>
<keyword evidence="4" id="KW-0520">NAD</keyword>
<accession>A0AAD8HHR1</accession>
<name>A0AAD8HHR1_9APIA</name>
<dbReference type="Proteomes" id="UP001237642">
    <property type="component" value="Unassembled WGS sequence"/>
</dbReference>
<evidence type="ECO:0000256" key="3">
    <source>
        <dbReference type="ARBA" id="ARBA00023002"/>
    </source>
</evidence>
<reference evidence="8" key="2">
    <citation type="submission" date="2023-05" db="EMBL/GenBank/DDBJ databases">
        <authorList>
            <person name="Schelkunov M.I."/>
        </authorList>
    </citation>
    <scope>NUCLEOTIDE SEQUENCE</scope>
    <source>
        <strain evidence="8">Hsosn_3</strain>
        <tissue evidence="8">Leaf</tissue>
    </source>
</reference>
<keyword evidence="9" id="KW-1185">Reference proteome</keyword>
<dbReference type="Gene3D" id="3.40.30.10">
    <property type="entry name" value="Glutaredoxin"/>
    <property type="match status" value="1"/>
</dbReference>
<dbReference type="EC" id="1.8.1.8" evidence="1"/>
<evidence type="ECO:0000256" key="1">
    <source>
        <dbReference type="ARBA" id="ARBA00012612"/>
    </source>
</evidence>
<evidence type="ECO:0000256" key="4">
    <source>
        <dbReference type="ARBA" id="ARBA00023027"/>
    </source>
</evidence>
<protein>
    <recommendedName>
        <fullName evidence="1">protein-disulfide reductase</fullName>
        <ecNumber evidence="1">1.8.1.8</ecNumber>
    </recommendedName>
</protein>
<dbReference type="GO" id="GO:0016491">
    <property type="term" value="F:oxidoreductase activity"/>
    <property type="evidence" value="ECO:0007669"/>
    <property type="project" value="UniProtKB-KW"/>
</dbReference>
<keyword evidence="2" id="KW-0677">Repeat</keyword>
<organism evidence="8 9">
    <name type="scientific">Heracleum sosnowskyi</name>
    <dbReference type="NCBI Taxonomy" id="360622"/>
    <lineage>
        <taxon>Eukaryota</taxon>
        <taxon>Viridiplantae</taxon>
        <taxon>Streptophyta</taxon>
        <taxon>Embryophyta</taxon>
        <taxon>Tracheophyta</taxon>
        <taxon>Spermatophyta</taxon>
        <taxon>Magnoliopsida</taxon>
        <taxon>eudicotyledons</taxon>
        <taxon>Gunneridae</taxon>
        <taxon>Pentapetalae</taxon>
        <taxon>asterids</taxon>
        <taxon>campanulids</taxon>
        <taxon>Apiales</taxon>
        <taxon>Apiaceae</taxon>
        <taxon>Apioideae</taxon>
        <taxon>apioid superclade</taxon>
        <taxon>Tordylieae</taxon>
        <taxon>Tordyliinae</taxon>
        <taxon>Heracleum</taxon>
    </lineage>
</organism>
<dbReference type="PANTHER" id="PTHR13871:SF96">
    <property type="entry name" value="THIOREDOXIN DOMAIN-CONTAINING PROTEIN"/>
    <property type="match status" value="1"/>
</dbReference>
<evidence type="ECO:0000313" key="9">
    <source>
        <dbReference type="Proteomes" id="UP001237642"/>
    </source>
</evidence>